<dbReference type="GO" id="GO:0004489">
    <property type="term" value="F:methylenetetrahydrofolate reductase [NAD(P)H] activity"/>
    <property type="evidence" value="ECO:0007669"/>
    <property type="project" value="UniProtKB-EC"/>
</dbReference>
<accession>A0A6J4LXM6</accession>
<dbReference type="EC" id="1.5.1.20" evidence="2"/>
<evidence type="ECO:0000313" key="2">
    <source>
        <dbReference type="EMBL" id="CAA9344702.1"/>
    </source>
</evidence>
<dbReference type="EMBL" id="CADCTX010000731">
    <property type="protein sequence ID" value="CAA9344702.1"/>
    <property type="molecule type" value="Genomic_DNA"/>
</dbReference>
<evidence type="ECO:0000256" key="1">
    <source>
        <dbReference type="SAM" id="MobiDB-lite"/>
    </source>
</evidence>
<protein>
    <submittedName>
        <fullName evidence="2">5,10-methylenetetrahydrofolate reductase</fullName>
        <ecNumber evidence="2">1.5.1.20</ecNumber>
    </submittedName>
</protein>
<keyword evidence="2" id="KW-0560">Oxidoreductase</keyword>
<feature type="compositionally biased region" description="Basic and acidic residues" evidence="1">
    <location>
        <begin position="221"/>
        <end position="234"/>
    </location>
</feature>
<dbReference type="AlphaFoldDB" id="A0A6J4LXM6"/>
<feature type="non-terminal residue" evidence="2">
    <location>
        <position position="1"/>
    </location>
</feature>
<name>A0A6J4LXM6_9BACT</name>
<feature type="compositionally biased region" description="Basic and acidic residues" evidence="1">
    <location>
        <begin position="243"/>
        <end position="259"/>
    </location>
</feature>
<feature type="compositionally biased region" description="Basic and acidic residues" evidence="1">
    <location>
        <begin position="123"/>
        <end position="145"/>
    </location>
</feature>
<feature type="non-terminal residue" evidence="2">
    <location>
        <position position="285"/>
    </location>
</feature>
<proteinExistence type="predicted"/>
<organism evidence="2">
    <name type="scientific">uncultured Gemmatimonadaceae bacterium</name>
    <dbReference type="NCBI Taxonomy" id="246130"/>
    <lineage>
        <taxon>Bacteria</taxon>
        <taxon>Pseudomonadati</taxon>
        <taxon>Gemmatimonadota</taxon>
        <taxon>Gemmatimonadia</taxon>
        <taxon>Gemmatimonadales</taxon>
        <taxon>Gemmatimonadaceae</taxon>
        <taxon>environmental samples</taxon>
    </lineage>
</organism>
<sequence length="285" mass="30074">VGGDRSAARGGRLEAAGRRGDAARRRGGRDQRARRAARAEPDGGDHDVAAHRAAGGDRDGDPLRLPRPQPAGDVERPPRRLGGGAAQHPAHHRRPAEDGPLPGRHGGVRHRRDRAHEPGAQPEPRHGPRRQLDRRADALRDRRGGEPGGARPRARAATLRVQGRSGGRVRDHAAGVRRRAARAVPGHGGAHAHPDGRRRVAAGLGAQRGVPRQRGAGRHGAGRDDRADAARERALQGARRRRGDRDRARAAGAGARERAGGAGERPIRPGGAGAAGVRGPHRRAV</sequence>
<feature type="compositionally biased region" description="Basic and acidic residues" evidence="1">
    <location>
        <begin position="11"/>
        <end position="64"/>
    </location>
</feature>
<reference evidence="2" key="1">
    <citation type="submission" date="2020-02" db="EMBL/GenBank/DDBJ databases">
        <authorList>
            <person name="Meier V. D."/>
        </authorList>
    </citation>
    <scope>NUCLEOTIDE SEQUENCE</scope>
    <source>
        <strain evidence="2">AVDCRST_MAG40</strain>
    </source>
</reference>
<feature type="region of interest" description="Disordered" evidence="1">
    <location>
        <begin position="1"/>
        <end position="285"/>
    </location>
</feature>
<gene>
    <name evidence="2" type="ORF">AVDCRST_MAG40-2580</name>
</gene>